<protein>
    <recommendedName>
        <fullName evidence="1 2">Protein ApaG</fullName>
    </recommendedName>
</protein>
<dbReference type="RefSeq" id="WP_136772917.1">
    <property type="nucleotide sequence ID" value="NZ_CP156074.1"/>
</dbReference>
<dbReference type="EMBL" id="SUMF01000007">
    <property type="protein sequence ID" value="TJZ73981.1"/>
    <property type="molecule type" value="Genomic_DNA"/>
</dbReference>
<gene>
    <name evidence="2 4" type="primary">apaG</name>
    <name evidence="4" type="ORF">FAZ21_08470</name>
</gene>
<evidence type="ECO:0000259" key="3">
    <source>
        <dbReference type="PROSITE" id="PS51087"/>
    </source>
</evidence>
<organism evidence="4 5">
    <name type="scientific">Chitiniphilus eburneus</name>
    <dbReference type="NCBI Taxonomy" id="2571148"/>
    <lineage>
        <taxon>Bacteria</taxon>
        <taxon>Pseudomonadati</taxon>
        <taxon>Pseudomonadota</taxon>
        <taxon>Betaproteobacteria</taxon>
        <taxon>Neisseriales</taxon>
        <taxon>Chitinibacteraceae</taxon>
        <taxon>Chitiniphilus</taxon>
    </lineage>
</organism>
<dbReference type="PROSITE" id="PS51087">
    <property type="entry name" value="APAG"/>
    <property type="match status" value="1"/>
</dbReference>
<sequence length="131" mass="14811">MAGEDEELEKYRVAVDPRAMYMAEQSDEEGDRYVFAYHITITNVGSATVQLVSRHWVIRDMHDKVQEVRGLGVIGEQPVLEPGQSFEYMSGATLETPVGIMRGSYQMRAVDGTEFETDIPEFVLSIPRTLH</sequence>
<evidence type="ECO:0000256" key="1">
    <source>
        <dbReference type="ARBA" id="ARBA00017693"/>
    </source>
</evidence>
<dbReference type="HAMAP" id="MF_00791">
    <property type="entry name" value="ApaG"/>
    <property type="match status" value="1"/>
</dbReference>
<dbReference type="PANTHER" id="PTHR14289:SF16">
    <property type="entry name" value="POLYMERASE DELTA-INTERACTING PROTEIN 2"/>
    <property type="match status" value="1"/>
</dbReference>
<dbReference type="InterPro" id="IPR007474">
    <property type="entry name" value="ApaG_domain"/>
</dbReference>
<evidence type="ECO:0000313" key="4">
    <source>
        <dbReference type="EMBL" id="TJZ73981.1"/>
    </source>
</evidence>
<accession>A0A4U0PZ86</accession>
<keyword evidence="5" id="KW-1185">Reference proteome</keyword>
<feature type="domain" description="ApaG" evidence="3">
    <location>
        <begin position="7"/>
        <end position="131"/>
    </location>
</feature>
<proteinExistence type="inferred from homology"/>
<dbReference type="NCBIfam" id="NF003967">
    <property type="entry name" value="PRK05461.1"/>
    <property type="match status" value="1"/>
</dbReference>
<reference evidence="4 5" key="1">
    <citation type="submission" date="2019-04" db="EMBL/GenBank/DDBJ databases">
        <title>Chitiniphilus eburnea sp. nov., a novel chitinolytic bacterium isolated from aquaculture sludge.</title>
        <authorList>
            <person name="Sheng M."/>
        </authorList>
    </citation>
    <scope>NUCLEOTIDE SEQUENCE [LARGE SCALE GENOMIC DNA]</scope>
    <source>
        <strain evidence="4 5">HX-2-15</strain>
    </source>
</reference>
<name>A0A4U0PZ86_9NEIS</name>
<evidence type="ECO:0000256" key="2">
    <source>
        <dbReference type="HAMAP-Rule" id="MF_00791"/>
    </source>
</evidence>
<dbReference type="SUPFAM" id="SSF110069">
    <property type="entry name" value="ApaG-like"/>
    <property type="match status" value="1"/>
</dbReference>
<dbReference type="AlphaFoldDB" id="A0A4U0PZ86"/>
<dbReference type="GO" id="GO:0070987">
    <property type="term" value="P:error-free translesion synthesis"/>
    <property type="evidence" value="ECO:0007669"/>
    <property type="project" value="TreeGrafter"/>
</dbReference>
<evidence type="ECO:0000313" key="5">
    <source>
        <dbReference type="Proteomes" id="UP000310016"/>
    </source>
</evidence>
<dbReference type="InterPro" id="IPR023065">
    <property type="entry name" value="Uncharacterised_ApaG"/>
</dbReference>
<dbReference type="PANTHER" id="PTHR14289">
    <property type="entry name" value="F-BOX ONLY PROTEIN 3"/>
    <property type="match status" value="1"/>
</dbReference>
<dbReference type="OrthoDB" id="9795226at2"/>
<dbReference type="InterPro" id="IPR036767">
    <property type="entry name" value="ApaG_sf"/>
</dbReference>
<dbReference type="Proteomes" id="UP000310016">
    <property type="component" value="Unassembled WGS sequence"/>
</dbReference>
<dbReference type="Pfam" id="PF04379">
    <property type="entry name" value="DUF525"/>
    <property type="match status" value="1"/>
</dbReference>
<dbReference type="Gene3D" id="2.60.40.1470">
    <property type="entry name" value="ApaG domain"/>
    <property type="match status" value="1"/>
</dbReference>
<comment type="caution">
    <text evidence="4">The sequence shown here is derived from an EMBL/GenBank/DDBJ whole genome shotgun (WGS) entry which is preliminary data.</text>
</comment>